<organism evidence="4 5">
    <name type="scientific">Neisseria weixii</name>
    <dbReference type="NCBI Taxonomy" id="1853276"/>
    <lineage>
        <taxon>Bacteria</taxon>
        <taxon>Pseudomonadati</taxon>
        <taxon>Pseudomonadota</taxon>
        <taxon>Betaproteobacteria</taxon>
        <taxon>Neisseriales</taxon>
        <taxon>Neisseriaceae</taxon>
        <taxon>Neisseria</taxon>
    </lineage>
</organism>
<dbReference type="GO" id="GO:0005737">
    <property type="term" value="C:cytoplasm"/>
    <property type="evidence" value="ECO:0007669"/>
    <property type="project" value="UniProtKB-SubCell"/>
</dbReference>
<accession>A0A3N4NPS5</accession>
<dbReference type="GO" id="GO:0016783">
    <property type="term" value="F:sulfurtransferase activity"/>
    <property type="evidence" value="ECO:0007669"/>
    <property type="project" value="InterPro"/>
</dbReference>
<comment type="caution">
    <text evidence="4">The sequence shown here is derived from an EMBL/GenBank/DDBJ whole genome shotgun (WGS) entry which is preliminary data.</text>
</comment>
<evidence type="ECO:0000313" key="4">
    <source>
        <dbReference type="EMBL" id="RPD89263.1"/>
    </source>
</evidence>
<dbReference type="OrthoDB" id="3197277at2"/>
<dbReference type="Proteomes" id="UP000272412">
    <property type="component" value="Unassembled WGS sequence"/>
</dbReference>
<dbReference type="PANTHER" id="PTHR30592:SF1">
    <property type="entry name" value="SULFUR CARRIER PROTEIN FDHD"/>
    <property type="match status" value="1"/>
</dbReference>
<dbReference type="SUPFAM" id="SSF53927">
    <property type="entry name" value="Cytidine deaminase-like"/>
    <property type="match status" value="1"/>
</dbReference>
<gene>
    <name evidence="3 4" type="primary">fdhD</name>
    <name evidence="4" type="ORF">EGK74_04250</name>
</gene>
<dbReference type="AlphaFoldDB" id="A0A3N4NPS5"/>
<dbReference type="Gene3D" id="3.10.20.10">
    <property type="match status" value="1"/>
</dbReference>
<evidence type="ECO:0000313" key="5">
    <source>
        <dbReference type="Proteomes" id="UP000272412"/>
    </source>
</evidence>
<sequence length="265" mass="28772">MTSLPLQSYTVYRADTHGLHKEQDVLAEETAVALVYNGITHVVLMATPQNLETLALGFSLSEGILTTASELYDIEVNEACDGIEVHLDIASARFQVLKERRRNMTGRTGCGLCGIDSLAAVKPQLPQVPRGQALTITDIQTVLADFDNHQPLRQSVGSVHGVAWVQNGRISATFEDVGRHNALDKLIGHGTQQAYDWQHGFALISSRASYEMVAKAAAIGIGSIVAVSAPTALAVRLAEQARMTLIGFARPHKFTVYTHPQYIVK</sequence>
<dbReference type="HAMAP" id="MF_00187">
    <property type="entry name" value="FdhD"/>
    <property type="match status" value="1"/>
</dbReference>
<keyword evidence="5" id="KW-1185">Reference proteome</keyword>
<comment type="function">
    <text evidence="3">Required for formate dehydrogenase (FDH) activity. Acts as a sulfur carrier protein that transfers sulfur from IscS to the molybdenum cofactor prior to its insertion into FDH.</text>
</comment>
<dbReference type="GO" id="GO:0006777">
    <property type="term" value="P:Mo-molybdopterin cofactor biosynthetic process"/>
    <property type="evidence" value="ECO:0007669"/>
    <property type="project" value="UniProtKB-UniRule"/>
</dbReference>
<keyword evidence="2 3" id="KW-0501">Molybdenum cofactor biosynthesis</keyword>
<keyword evidence="1 3" id="KW-0963">Cytoplasm</keyword>
<dbReference type="Pfam" id="PF02634">
    <property type="entry name" value="FdhD-NarQ"/>
    <property type="match status" value="1"/>
</dbReference>
<feature type="active site" description="Cysteine persulfide intermediate" evidence="3">
    <location>
        <position position="110"/>
    </location>
</feature>
<feature type="binding site" evidence="3">
    <location>
        <begin position="248"/>
        <end position="253"/>
    </location>
    <ligand>
        <name>Mo-bis(molybdopterin guanine dinucleotide)</name>
        <dbReference type="ChEBI" id="CHEBI:60539"/>
    </ligand>
</feature>
<keyword evidence="4" id="KW-0808">Transferase</keyword>
<evidence type="ECO:0000256" key="3">
    <source>
        <dbReference type="HAMAP-Rule" id="MF_00187"/>
    </source>
</evidence>
<dbReference type="InterPro" id="IPR003786">
    <property type="entry name" value="FdhD"/>
</dbReference>
<dbReference type="GO" id="GO:0097163">
    <property type="term" value="F:sulfur carrier activity"/>
    <property type="evidence" value="ECO:0007669"/>
    <property type="project" value="UniProtKB-UniRule"/>
</dbReference>
<evidence type="ECO:0000256" key="1">
    <source>
        <dbReference type="ARBA" id="ARBA00022490"/>
    </source>
</evidence>
<reference evidence="4 5" key="1">
    <citation type="submission" date="2018-11" db="EMBL/GenBank/DDBJ databases">
        <title>Neisseria weixii sp. nov. isolated from the rectal contents of plateau pika (Ochotona cruzoniae).</title>
        <authorList>
            <person name="Zhang G."/>
        </authorList>
    </citation>
    <scope>NUCLEOTIDE SEQUENCE [LARGE SCALE GENOMIC DNA]</scope>
    <source>
        <strain evidence="4 5">10009</strain>
    </source>
</reference>
<dbReference type="EMBL" id="RPFL01000008">
    <property type="protein sequence ID" value="RPD89263.1"/>
    <property type="molecule type" value="Genomic_DNA"/>
</dbReference>
<proteinExistence type="inferred from homology"/>
<dbReference type="NCBIfam" id="TIGR00129">
    <property type="entry name" value="fdhD_narQ"/>
    <property type="match status" value="1"/>
</dbReference>
<dbReference type="Gene3D" id="3.40.140.10">
    <property type="entry name" value="Cytidine Deaminase, domain 2"/>
    <property type="match status" value="1"/>
</dbReference>
<dbReference type="PANTHER" id="PTHR30592">
    <property type="entry name" value="FORMATE DEHYDROGENASE"/>
    <property type="match status" value="1"/>
</dbReference>
<name>A0A3N4NPS5_9NEIS</name>
<comment type="similarity">
    <text evidence="3">Belongs to the FdhD family.</text>
</comment>
<dbReference type="RefSeq" id="WP_123804410.1">
    <property type="nucleotide sequence ID" value="NZ_JBHSPY010000010.1"/>
</dbReference>
<evidence type="ECO:0000256" key="2">
    <source>
        <dbReference type="ARBA" id="ARBA00023150"/>
    </source>
</evidence>
<dbReference type="PIRSF" id="PIRSF015626">
    <property type="entry name" value="FdhD"/>
    <property type="match status" value="1"/>
</dbReference>
<comment type="subcellular location">
    <subcellularLocation>
        <location evidence="3">Cytoplasm</location>
    </subcellularLocation>
</comment>
<dbReference type="InterPro" id="IPR016193">
    <property type="entry name" value="Cytidine_deaminase-like"/>
</dbReference>
<protein>
    <recommendedName>
        <fullName evidence="3">Sulfur carrier protein FdhD</fullName>
    </recommendedName>
</protein>